<proteinExistence type="predicted"/>
<dbReference type="AlphaFoldDB" id="A0A6J4QC21"/>
<feature type="domain" description="Transposase IS4-like" evidence="1">
    <location>
        <begin position="116"/>
        <end position="274"/>
    </location>
</feature>
<dbReference type="EMBL" id="CADCVE010000002">
    <property type="protein sequence ID" value="CAA9436456.1"/>
    <property type="molecule type" value="Genomic_DNA"/>
</dbReference>
<gene>
    <name evidence="2" type="ORF">AVDCRST_MAG28-2</name>
</gene>
<organism evidence="2">
    <name type="scientific">uncultured Rubrobacteraceae bacterium</name>
    <dbReference type="NCBI Taxonomy" id="349277"/>
    <lineage>
        <taxon>Bacteria</taxon>
        <taxon>Bacillati</taxon>
        <taxon>Actinomycetota</taxon>
        <taxon>Rubrobacteria</taxon>
        <taxon>Rubrobacterales</taxon>
        <taxon>Rubrobacteraceae</taxon>
        <taxon>environmental samples</taxon>
    </lineage>
</organism>
<evidence type="ECO:0000259" key="1">
    <source>
        <dbReference type="Pfam" id="PF01609"/>
    </source>
</evidence>
<reference evidence="2" key="1">
    <citation type="submission" date="2020-02" db="EMBL/GenBank/DDBJ databases">
        <authorList>
            <person name="Meier V. D."/>
        </authorList>
    </citation>
    <scope>NUCLEOTIDE SEQUENCE</scope>
    <source>
        <strain evidence="2">AVDCRST_MAG28</strain>
    </source>
</reference>
<dbReference type="Pfam" id="PF01609">
    <property type="entry name" value="DDE_Tnp_1"/>
    <property type="match status" value="1"/>
</dbReference>
<dbReference type="GO" id="GO:0006313">
    <property type="term" value="P:DNA transposition"/>
    <property type="evidence" value="ECO:0007669"/>
    <property type="project" value="InterPro"/>
</dbReference>
<sequence length="295" mass="32970">MAHTNHTQRLARTEEALTVLFCLVDDAYYALLNPDGRRYEPLKRLSDSEVITLALLQQLRGVESERSFLRDAERFFSHLFPGVVGLAPSSFHRRVRKLRRFLEPLRRTVLEDLVGDPETLLVDSTLLAVLHPRQVAQSAGFPGAAWVRWGSFSVYGVKLHFLCATNGVPLCYELTPANVAEVRLTEELLAEANLPDGLARRLLGDLAYRSEALGHALAECGISLVTERADQRGERQRIEIALSSLKRVFGLGWTLARTLVGLATRIAAKIAAYTYAFHVNRLLGRPQGCIKELWA</sequence>
<evidence type="ECO:0000313" key="2">
    <source>
        <dbReference type="EMBL" id="CAA9436456.1"/>
    </source>
</evidence>
<accession>A0A6J4QC21</accession>
<dbReference type="InterPro" id="IPR002559">
    <property type="entry name" value="Transposase_11"/>
</dbReference>
<protein>
    <recommendedName>
        <fullName evidence="1">Transposase IS4-like domain-containing protein</fullName>
    </recommendedName>
</protein>
<dbReference type="GO" id="GO:0004803">
    <property type="term" value="F:transposase activity"/>
    <property type="evidence" value="ECO:0007669"/>
    <property type="project" value="InterPro"/>
</dbReference>
<name>A0A6J4QC21_9ACTN</name>
<dbReference type="GO" id="GO:0003677">
    <property type="term" value="F:DNA binding"/>
    <property type="evidence" value="ECO:0007669"/>
    <property type="project" value="InterPro"/>
</dbReference>